<dbReference type="CDD" id="cd00130">
    <property type="entry name" value="PAS"/>
    <property type="match status" value="1"/>
</dbReference>
<gene>
    <name evidence="2" type="ORF">HELGO_WM12504</name>
</gene>
<reference evidence="2" key="1">
    <citation type="submission" date="2020-01" db="EMBL/GenBank/DDBJ databases">
        <authorList>
            <person name="Meier V. D."/>
            <person name="Meier V D."/>
        </authorList>
    </citation>
    <scope>NUCLEOTIDE SEQUENCE</scope>
    <source>
        <strain evidence="2">HLG_WM_MAG_05</strain>
    </source>
</reference>
<evidence type="ECO:0000313" key="2">
    <source>
        <dbReference type="EMBL" id="CAA6806018.1"/>
    </source>
</evidence>
<evidence type="ECO:0000259" key="1">
    <source>
        <dbReference type="PROSITE" id="PS50112"/>
    </source>
</evidence>
<dbReference type="PROSITE" id="PS50112">
    <property type="entry name" value="PAS"/>
    <property type="match status" value="1"/>
</dbReference>
<accession>A0A6S6SIM9</accession>
<proteinExistence type="predicted"/>
<dbReference type="AlphaFoldDB" id="A0A6S6SIM9"/>
<dbReference type="InterPro" id="IPR035965">
    <property type="entry name" value="PAS-like_dom_sf"/>
</dbReference>
<dbReference type="NCBIfam" id="TIGR00229">
    <property type="entry name" value="sensory_box"/>
    <property type="match status" value="1"/>
</dbReference>
<protein>
    <submittedName>
        <fullName evidence="2">SIGNAL-TRANSDUCTION SENSOR PROTEIN-PAS/PAC domain</fullName>
    </submittedName>
</protein>
<dbReference type="SUPFAM" id="SSF55785">
    <property type="entry name" value="PYP-like sensor domain (PAS domain)"/>
    <property type="match status" value="1"/>
</dbReference>
<dbReference type="InterPro" id="IPR013655">
    <property type="entry name" value="PAS_fold_3"/>
</dbReference>
<dbReference type="InterPro" id="IPR000014">
    <property type="entry name" value="PAS"/>
</dbReference>
<organism evidence="2">
    <name type="scientific">uncultured Sulfurovum sp</name>
    <dbReference type="NCBI Taxonomy" id="269237"/>
    <lineage>
        <taxon>Bacteria</taxon>
        <taxon>Pseudomonadati</taxon>
        <taxon>Campylobacterota</taxon>
        <taxon>Epsilonproteobacteria</taxon>
        <taxon>Campylobacterales</taxon>
        <taxon>Sulfurovaceae</taxon>
        <taxon>Sulfurovum</taxon>
        <taxon>environmental samples</taxon>
    </lineage>
</organism>
<name>A0A6S6SIM9_9BACT</name>
<sequence length="186" mass="21826">MIYRPIILDEEIKFSKKKFVVSKTDVEGNILFVNQNFCDITGYRQQELIGEPHNVLRHPDMPKAIFYMIWKSLLAGMEVSAIVKNVAKSGKYYWVIADFSMQRDNYGKLETFTSFKRTAPKHVSENMTLLYHGMLSAERKGGLEASLRFLEMFLEEKQMSYNEYLEDLVEEKGFFSSWVNRFKSKD</sequence>
<dbReference type="EMBL" id="CACVAU010000019">
    <property type="protein sequence ID" value="CAA6806018.1"/>
    <property type="molecule type" value="Genomic_DNA"/>
</dbReference>
<dbReference type="Pfam" id="PF08447">
    <property type="entry name" value="PAS_3"/>
    <property type="match status" value="1"/>
</dbReference>
<dbReference type="Gene3D" id="3.30.450.20">
    <property type="entry name" value="PAS domain"/>
    <property type="match status" value="1"/>
</dbReference>
<feature type="domain" description="PAS" evidence="1">
    <location>
        <begin position="25"/>
        <end position="60"/>
    </location>
</feature>